<name>A0A834VF10_SARSC</name>
<dbReference type="InterPro" id="IPR001556">
    <property type="entry name" value="Bombsn_rcpt-like"/>
</dbReference>
<evidence type="ECO:0000313" key="18">
    <source>
        <dbReference type="Proteomes" id="UP000070412"/>
    </source>
</evidence>
<dbReference type="InterPro" id="IPR017452">
    <property type="entry name" value="GPCR_Rhodpsn_7TM"/>
</dbReference>
<evidence type="ECO:0000256" key="7">
    <source>
        <dbReference type="ARBA" id="ARBA00023136"/>
    </source>
</evidence>
<evidence type="ECO:0000256" key="8">
    <source>
        <dbReference type="ARBA" id="ARBA00023157"/>
    </source>
</evidence>
<dbReference type="PROSITE" id="PS50262">
    <property type="entry name" value="G_PROTEIN_RECEP_F1_2"/>
    <property type="match status" value="1"/>
</dbReference>
<comment type="similarity">
    <text evidence="2 12">Belongs to the G-protein coupled receptor 1 family.</text>
</comment>
<evidence type="ECO:0000313" key="16">
    <source>
        <dbReference type="EMBL" id="KAF7491353.1"/>
    </source>
</evidence>
<dbReference type="Gene3D" id="1.20.1070.10">
    <property type="entry name" value="Rhodopsin 7-helix transmembrane proteins"/>
    <property type="match status" value="1"/>
</dbReference>
<evidence type="ECO:0000256" key="14">
    <source>
        <dbReference type="SAM" id="Phobius"/>
    </source>
</evidence>
<feature type="transmembrane region" description="Helical" evidence="14">
    <location>
        <begin position="66"/>
        <end position="86"/>
    </location>
</feature>
<keyword evidence="5 14" id="KW-1133">Transmembrane helix</keyword>
<dbReference type="Pfam" id="PF00001">
    <property type="entry name" value="7tm_1"/>
    <property type="match status" value="1"/>
</dbReference>
<evidence type="ECO:0000256" key="10">
    <source>
        <dbReference type="ARBA" id="ARBA00023180"/>
    </source>
</evidence>
<dbReference type="OrthoDB" id="10037617at2759"/>
<gene>
    <name evidence="16" type="ORF">SSS_5808</name>
</gene>
<feature type="transmembrane region" description="Helical" evidence="14">
    <location>
        <begin position="106"/>
        <end position="124"/>
    </location>
</feature>
<evidence type="ECO:0000256" key="4">
    <source>
        <dbReference type="ARBA" id="ARBA00022692"/>
    </source>
</evidence>
<keyword evidence="11 12" id="KW-0807">Transducer</keyword>
<evidence type="ECO:0000256" key="3">
    <source>
        <dbReference type="ARBA" id="ARBA00022475"/>
    </source>
</evidence>
<evidence type="ECO:0000259" key="15">
    <source>
        <dbReference type="PROSITE" id="PS50262"/>
    </source>
</evidence>
<evidence type="ECO:0000256" key="6">
    <source>
        <dbReference type="ARBA" id="ARBA00023040"/>
    </source>
</evidence>
<evidence type="ECO:0000256" key="2">
    <source>
        <dbReference type="ARBA" id="ARBA00010663"/>
    </source>
</evidence>
<dbReference type="PANTHER" id="PTHR45695">
    <property type="entry name" value="LEUCOKININ RECEPTOR-RELATED"/>
    <property type="match status" value="1"/>
</dbReference>
<sequence length="464" mass="53872">MDPLWLMNFTQSYQNEPQLEALPFYPWQIFMILMYSITAFVSLGSNILTIVTLLRSEQVSSELWKFLLNLSISDITMATFCIPFTYTNYMLGRWIFPTFLCPIIPFFQITSVSVSVWTLTIIGIDRFFAIIHPFRSFLWLERHKISAIVAIWSFGSLIASPQLFYNDSIMFQYRGERFVDCREKFTAEGGKIYTIFIFLFTFFIPILALMFVYIKICLHLMRNSSTPGNPNENRDKVCLSRKIKVIKMLITVVVLFALCWSPLHLFQLIVWFYPTIQNQKTKFSYYLYVGSYFLCHWLAMAHSLINPFVYCFMSNNFRQSLRKTLNEIRPGIFICSLKNFRTKNNRIDMAGSDGHRELHSIIDRESVSSTREGCDRTFPENISPTISLSVTLITENPHDKGNDSICKNFPDNLNANQSLTDRCRMEQNDATKVVRNSNSSSASHTSKDHIRSGQSIDSDFVEFV</sequence>
<dbReference type="InterPro" id="IPR000276">
    <property type="entry name" value="GPCR_Rhodpsn"/>
</dbReference>
<evidence type="ECO:0000256" key="1">
    <source>
        <dbReference type="ARBA" id="ARBA00004651"/>
    </source>
</evidence>
<dbReference type="GO" id="GO:0005886">
    <property type="term" value="C:plasma membrane"/>
    <property type="evidence" value="ECO:0007669"/>
    <property type="project" value="UniProtKB-SubCell"/>
</dbReference>
<keyword evidence="10" id="KW-0325">Glycoprotein</keyword>
<keyword evidence="7 14" id="KW-0472">Membrane</keyword>
<proteinExistence type="inferred from homology"/>
<reference evidence="17" key="3">
    <citation type="submission" date="2022-06" db="UniProtKB">
        <authorList>
            <consortium name="EnsemblMetazoa"/>
        </authorList>
    </citation>
    <scope>IDENTIFICATION</scope>
</reference>
<evidence type="ECO:0000313" key="17">
    <source>
        <dbReference type="EnsemblMetazoa" id="KAF7491353.1"/>
    </source>
</evidence>
<dbReference type="OMA" id="LCVHWLA"/>
<protein>
    <submittedName>
        <fullName evidence="16">Galanin receptor type 2</fullName>
    </submittedName>
</protein>
<organism evidence="16">
    <name type="scientific">Sarcoptes scabiei</name>
    <name type="common">Itch mite</name>
    <name type="synonym">Acarus scabiei</name>
    <dbReference type="NCBI Taxonomy" id="52283"/>
    <lineage>
        <taxon>Eukaryota</taxon>
        <taxon>Metazoa</taxon>
        <taxon>Ecdysozoa</taxon>
        <taxon>Arthropoda</taxon>
        <taxon>Chelicerata</taxon>
        <taxon>Arachnida</taxon>
        <taxon>Acari</taxon>
        <taxon>Acariformes</taxon>
        <taxon>Sarcoptiformes</taxon>
        <taxon>Astigmata</taxon>
        <taxon>Psoroptidia</taxon>
        <taxon>Sarcoptoidea</taxon>
        <taxon>Sarcoptidae</taxon>
        <taxon>Sarcoptinae</taxon>
        <taxon>Sarcoptes</taxon>
    </lineage>
</organism>
<dbReference type="PRINTS" id="PR00237">
    <property type="entry name" value="GPCRRHODOPSN"/>
</dbReference>
<dbReference type="EMBL" id="WVUK01000060">
    <property type="protein sequence ID" value="KAF7491353.1"/>
    <property type="molecule type" value="Genomic_DNA"/>
</dbReference>
<evidence type="ECO:0000256" key="5">
    <source>
        <dbReference type="ARBA" id="ARBA00022989"/>
    </source>
</evidence>
<reference evidence="16" key="2">
    <citation type="submission" date="2020-01" db="EMBL/GenBank/DDBJ databases">
        <authorList>
            <person name="Korhonen P.K.K."/>
            <person name="Guangxu M.G."/>
            <person name="Wang T.W."/>
            <person name="Stroehlein A.J.S."/>
            <person name="Young N.D."/>
            <person name="Ang C.-S.A."/>
            <person name="Fernando D.W.F."/>
            <person name="Lu H.L."/>
            <person name="Taylor S.T."/>
            <person name="Ehtesham M.E.M."/>
            <person name="Najaraj S.H.N."/>
            <person name="Harsha G.H.G."/>
            <person name="Madugundu A.M."/>
            <person name="Renuse S.R."/>
            <person name="Holt D.H."/>
            <person name="Pandey A.P."/>
            <person name="Papenfuss A.P."/>
            <person name="Gasser R.B.G."/>
            <person name="Fischer K.F."/>
        </authorList>
    </citation>
    <scope>NUCLEOTIDE SEQUENCE</scope>
    <source>
        <strain evidence="16">SSS_KF_BRIS2020</strain>
    </source>
</reference>
<dbReference type="GO" id="GO:0008528">
    <property type="term" value="F:G protein-coupled peptide receptor activity"/>
    <property type="evidence" value="ECO:0007669"/>
    <property type="project" value="InterPro"/>
</dbReference>
<keyword evidence="8" id="KW-1015">Disulfide bond</keyword>
<keyword evidence="4 12" id="KW-0812">Transmembrane</keyword>
<comment type="subcellular location">
    <subcellularLocation>
        <location evidence="1">Cell membrane</location>
        <topology evidence="1">Multi-pass membrane protein</topology>
    </subcellularLocation>
</comment>
<dbReference type="PROSITE" id="PS00237">
    <property type="entry name" value="G_PROTEIN_RECEP_F1_1"/>
    <property type="match status" value="1"/>
</dbReference>
<feature type="transmembrane region" description="Helical" evidence="14">
    <location>
        <begin position="249"/>
        <end position="273"/>
    </location>
</feature>
<evidence type="ECO:0000256" key="9">
    <source>
        <dbReference type="ARBA" id="ARBA00023170"/>
    </source>
</evidence>
<feature type="transmembrane region" description="Helical" evidence="14">
    <location>
        <begin position="192"/>
        <end position="214"/>
    </location>
</feature>
<keyword evidence="9 12" id="KW-0675">Receptor</keyword>
<feature type="transmembrane region" description="Helical" evidence="14">
    <location>
        <begin position="29"/>
        <end position="54"/>
    </location>
</feature>
<keyword evidence="6 12" id="KW-0297">G-protein coupled receptor</keyword>
<dbReference type="SUPFAM" id="SSF81321">
    <property type="entry name" value="Family A G protein-coupled receptor-like"/>
    <property type="match status" value="1"/>
</dbReference>
<accession>A0A834VF10</accession>
<dbReference type="AlphaFoldDB" id="A0A834VF10"/>
<evidence type="ECO:0000256" key="11">
    <source>
        <dbReference type="ARBA" id="ARBA00023224"/>
    </source>
</evidence>
<feature type="region of interest" description="Disordered" evidence="13">
    <location>
        <begin position="432"/>
        <end position="453"/>
    </location>
</feature>
<dbReference type="EnsemblMetazoa" id="SSS_5808s_mrna">
    <property type="protein sequence ID" value="KAF7491353.1"/>
    <property type="gene ID" value="SSS_5808"/>
</dbReference>
<reference evidence="18" key="1">
    <citation type="journal article" date="2020" name="PLoS Negl. Trop. Dis.">
        <title>High-quality nuclear genome for Sarcoptes scabiei-A critical resource for a neglected parasite.</title>
        <authorList>
            <person name="Korhonen P.K."/>
            <person name="Gasser R.B."/>
            <person name="Ma G."/>
            <person name="Wang T."/>
            <person name="Stroehlein A.J."/>
            <person name="Young N.D."/>
            <person name="Ang C.S."/>
            <person name="Fernando D.D."/>
            <person name="Lu H.C."/>
            <person name="Taylor S."/>
            <person name="Reynolds S.L."/>
            <person name="Mofiz E."/>
            <person name="Najaraj S.H."/>
            <person name="Gowda H."/>
            <person name="Madugundu A."/>
            <person name="Renuse S."/>
            <person name="Holt D."/>
            <person name="Pandey A."/>
            <person name="Papenfuss A.T."/>
            <person name="Fischer K."/>
        </authorList>
    </citation>
    <scope>NUCLEOTIDE SEQUENCE [LARGE SCALE GENOMIC DNA]</scope>
</reference>
<dbReference type="PRINTS" id="PR00358">
    <property type="entry name" value="BOMBESINR"/>
</dbReference>
<feature type="transmembrane region" description="Helical" evidence="14">
    <location>
        <begin position="285"/>
        <end position="313"/>
    </location>
</feature>
<evidence type="ECO:0000256" key="13">
    <source>
        <dbReference type="SAM" id="MobiDB-lite"/>
    </source>
</evidence>
<evidence type="ECO:0000256" key="12">
    <source>
        <dbReference type="RuleBase" id="RU000688"/>
    </source>
</evidence>
<feature type="transmembrane region" description="Helical" evidence="14">
    <location>
        <begin position="145"/>
        <end position="165"/>
    </location>
</feature>
<feature type="domain" description="G-protein coupled receptors family 1 profile" evidence="15">
    <location>
        <begin position="45"/>
        <end position="310"/>
    </location>
</feature>
<dbReference type="PANTHER" id="PTHR45695:SF9">
    <property type="entry name" value="LEUCOKININ RECEPTOR"/>
    <property type="match status" value="1"/>
</dbReference>
<keyword evidence="3" id="KW-1003">Cell membrane</keyword>
<dbReference type="Proteomes" id="UP000070412">
    <property type="component" value="Unassembled WGS sequence"/>
</dbReference>
<keyword evidence="18" id="KW-1185">Reference proteome</keyword>